<protein>
    <recommendedName>
        <fullName evidence="3">HPF/RaiA family ribosome-associated protein</fullName>
    </recommendedName>
</protein>
<evidence type="ECO:0000313" key="2">
    <source>
        <dbReference type="Proteomes" id="UP001595776"/>
    </source>
</evidence>
<comment type="caution">
    <text evidence="1">The sequence shown here is derived from an EMBL/GenBank/DDBJ whole genome shotgun (WGS) entry which is preliminary data.</text>
</comment>
<sequence length="116" mass="13002">MQEFATVTFSGVAANPVMEQDVATRVRRLQERFGDIYPIHVTIEVLSPDDGPSVKVAVVLHWHGQRIGINCHGFLPRLTDSVRQALDDAFSGAVHNIRQMHWRLEGFGSQTRSDCC</sequence>
<dbReference type="RefSeq" id="WP_068147869.1">
    <property type="nucleotide sequence ID" value="NZ_JBHSCR010000001.1"/>
</dbReference>
<dbReference type="Proteomes" id="UP001595776">
    <property type="component" value="Unassembled WGS sequence"/>
</dbReference>
<evidence type="ECO:0008006" key="3">
    <source>
        <dbReference type="Google" id="ProtNLM"/>
    </source>
</evidence>
<reference evidence="2" key="1">
    <citation type="journal article" date="2019" name="Int. J. Syst. Evol. Microbiol.">
        <title>The Global Catalogue of Microorganisms (GCM) 10K type strain sequencing project: providing services to taxonomists for standard genome sequencing and annotation.</title>
        <authorList>
            <consortium name="The Broad Institute Genomics Platform"/>
            <consortium name="The Broad Institute Genome Sequencing Center for Infectious Disease"/>
            <person name="Wu L."/>
            <person name="Ma J."/>
        </authorList>
    </citation>
    <scope>NUCLEOTIDE SEQUENCE [LARGE SCALE GENOMIC DNA]</scope>
    <source>
        <strain evidence="2">CGMCC 1.15304</strain>
    </source>
</reference>
<proteinExistence type="predicted"/>
<dbReference type="SUPFAM" id="SSF69754">
    <property type="entry name" value="Ribosome binding protein Y (YfiA homologue)"/>
    <property type="match status" value="1"/>
</dbReference>
<name>A0ABV8U6L9_9PROT</name>
<accession>A0ABV8U6L9</accession>
<gene>
    <name evidence="1" type="ORF">ACFO5Q_03140</name>
</gene>
<dbReference type="EMBL" id="JBHSCR010000001">
    <property type="protein sequence ID" value="MFC4346836.1"/>
    <property type="molecule type" value="Genomic_DNA"/>
</dbReference>
<organism evidence="1 2">
    <name type="scientific">Kordiimonas lipolytica</name>
    <dbReference type="NCBI Taxonomy" id="1662421"/>
    <lineage>
        <taxon>Bacteria</taxon>
        <taxon>Pseudomonadati</taxon>
        <taxon>Pseudomonadota</taxon>
        <taxon>Alphaproteobacteria</taxon>
        <taxon>Kordiimonadales</taxon>
        <taxon>Kordiimonadaceae</taxon>
        <taxon>Kordiimonas</taxon>
    </lineage>
</organism>
<keyword evidence="2" id="KW-1185">Reference proteome</keyword>
<dbReference type="InterPro" id="IPR036567">
    <property type="entry name" value="RHF-like"/>
</dbReference>
<dbReference type="Gene3D" id="3.30.160.100">
    <property type="entry name" value="Ribosome hibernation promotion factor-like"/>
    <property type="match status" value="1"/>
</dbReference>
<evidence type="ECO:0000313" key="1">
    <source>
        <dbReference type="EMBL" id="MFC4346836.1"/>
    </source>
</evidence>